<dbReference type="GO" id="GO:0016020">
    <property type="term" value="C:membrane"/>
    <property type="evidence" value="ECO:0007669"/>
    <property type="project" value="UniProtKB-SubCell"/>
</dbReference>
<evidence type="ECO:0000256" key="7">
    <source>
        <dbReference type="SAM" id="Phobius"/>
    </source>
</evidence>
<evidence type="ECO:0000256" key="4">
    <source>
        <dbReference type="ARBA" id="ARBA00022692"/>
    </source>
</evidence>
<dbReference type="Pfam" id="PF01545">
    <property type="entry name" value="Cation_efflux"/>
    <property type="match status" value="1"/>
</dbReference>
<feature type="transmembrane region" description="Helical" evidence="7">
    <location>
        <begin position="137"/>
        <end position="154"/>
    </location>
</feature>
<protein>
    <submittedName>
        <fullName evidence="10">Uncharacterized protein</fullName>
    </submittedName>
</protein>
<dbReference type="KEGG" id="pary:A4V02_09160"/>
<evidence type="ECO:0000313" key="10">
    <source>
        <dbReference type="EMBL" id="ANU64821.2"/>
    </source>
</evidence>
<evidence type="ECO:0000256" key="1">
    <source>
        <dbReference type="ARBA" id="ARBA00004141"/>
    </source>
</evidence>
<dbReference type="Pfam" id="PF16916">
    <property type="entry name" value="ZT_dimer"/>
    <property type="match status" value="1"/>
</dbReference>
<dbReference type="STRING" id="1796646.A4V02_09160"/>
<keyword evidence="4 7" id="KW-0812">Transmembrane</keyword>
<dbReference type="InterPro" id="IPR002524">
    <property type="entry name" value="Cation_efflux"/>
</dbReference>
<dbReference type="OrthoDB" id="9806522at2"/>
<evidence type="ECO:0000256" key="3">
    <source>
        <dbReference type="ARBA" id="ARBA00022448"/>
    </source>
</evidence>
<accession>A0A1Z2XL05</accession>
<feature type="domain" description="Cation efflux protein transmembrane" evidence="8">
    <location>
        <begin position="32"/>
        <end position="231"/>
    </location>
</feature>
<accession>A0A1B1SDA8</accession>
<evidence type="ECO:0000256" key="5">
    <source>
        <dbReference type="ARBA" id="ARBA00022989"/>
    </source>
</evidence>
<gene>
    <name evidence="10" type="ORF">A4V02_09160</name>
</gene>
<dbReference type="Gene3D" id="3.30.70.1350">
    <property type="entry name" value="Cation efflux protein, cytoplasmic domain"/>
    <property type="match status" value="1"/>
</dbReference>
<evidence type="ECO:0000259" key="9">
    <source>
        <dbReference type="Pfam" id="PF16916"/>
    </source>
</evidence>
<evidence type="ECO:0000256" key="6">
    <source>
        <dbReference type="ARBA" id="ARBA00023136"/>
    </source>
</evidence>
<keyword evidence="6 7" id="KW-0472">Membrane</keyword>
<dbReference type="FunFam" id="1.20.1510.10:FF:000006">
    <property type="entry name" value="Divalent cation efflux transporter"/>
    <property type="match status" value="1"/>
</dbReference>
<feature type="domain" description="Cation efflux protein cytoplasmic" evidence="9">
    <location>
        <begin position="236"/>
        <end position="313"/>
    </location>
</feature>
<evidence type="ECO:0000313" key="11">
    <source>
        <dbReference type="Proteomes" id="UP000186351"/>
    </source>
</evidence>
<dbReference type="InterPro" id="IPR036837">
    <property type="entry name" value="Cation_efflux_CTD_sf"/>
</dbReference>
<dbReference type="SUPFAM" id="SSF161111">
    <property type="entry name" value="Cation efflux protein transmembrane domain-like"/>
    <property type="match status" value="1"/>
</dbReference>
<comment type="similarity">
    <text evidence="2">Belongs to the cation diffusion facilitator (CDF) transporter (TC 2.A.4) family.</text>
</comment>
<keyword evidence="11" id="KW-1185">Reference proteome</keyword>
<reference evidence="11" key="1">
    <citation type="submission" date="2016-04" db="EMBL/GenBank/DDBJ databases">
        <title>Complete Genome Sequences of Twelve Strains of a Stable Defined Moderately Diverse Mouse Microbiota 2 (sDMDMm2).</title>
        <authorList>
            <person name="Uchimura Y."/>
            <person name="Wyss M."/>
            <person name="Brugiroux S."/>
            <person name="Limenitakis J.P."/>
            <person name="Stecher B."/>
            <person name="McCoy K.D."/>
            <person name="Macpherson A.J."/>
        </authorList>
    </citation>
    <scope>NUCLEOTIDE SEQUENCE [LARGE SCALE GENOMIC DNA]</scope>
    <source>
        <strain evidence="11">YL27</strain>
    </source>
</reference>
<evidence type="ECO:0000259" key="8">
    <source>
        <dbReference type="Pfam" id="PF01545"/>
    </source>
</evidence>
<dbReference type="InterPro" id="IPR027469">
    <property type="entry name" value="Cation_efflux_TMD_sf"/>
</dbReference>
<dbReference type="EMBL" id="CP015402">
    <property type="protein sequence ID" value="ANU64821.2"/>
    <property type="molecule type" value="Genomic_DNA"/>
</dbReference>
<dbReference type="Proteomes" id="UP000186351">
    <property type="component" value="Chromosome"/>
</dbReference>
<proteinExistence type="inferred from homology"/>
<keyword evidence="3" id="KW-0813">Transport</keyword>
<sequence length="326" mass="35360">MPDHVHINGDYHDSKPPQIGDEGLRVARHVTWVGFVWNALLGTAKVVGGIVGNSGAVVADGIHSFSDFITDVIVLVMVTISHRKANSRYEYGHGKYETFASMLIAVLLVIVGIGILVDGIHKVILTVHGEELPRPGMIALVMCVASIVVKEWLYHYTRRAGERIHSGALVANAWHHRSDSFSSVATVAGVAGAMWLGSQFRVLDPIAAMVVSVFIIIVGIKMAIPAVRELLEEALPADMLSGIRKVIAATPGVDTYHHLRTRRNGSTIIIDVHLKVNPMLTVSRAHAIATDVERKLCETFGPSTIVTSHIEPYRGERILPDGSCAD</sequence>
<comment type="subcellular location">
    <subcellularLocation>
        <location evidence="1">Membrane</location>
        <topology evidence="1">Multi-pass membrane protein</topology>
    </subcellularLocation>
</comment>
<dbReference type="InterPro" id="IPR027470">
    <property type="entry name" value="Cation_efflux_CTD"/>
</dbReference>
<evidence type="ECO:0000256" key="2">
    <source>
        <dbReference type="ARBA" id="ARBA00008114"/>
    </source>
</evidence>
<dbReference type="PANTHER" id="PTHR43840:SF15">
    <property type="entry name" value="MITOCHONDRIAL METAL TRANSPORTER 1-RELATED"/>
    <property type="match status" value="1"/>
</dbReference>
<feature type="transmembrane region" description="Helical" evidence="7">
    <location>
        <begin position="206"/>
        <end position="224"/>
    </location>
</feature>
<dbReference type="GO" id="GO:0008324">
    <property type="term" value="F:monoatomic cation transmembrane transporter activity"/>
    <property type="evidence" value="ECO:0007669"/>
    <property type="project" value="InterPro"/>
</dbReference>
<dbReference type="Gene3D" id="1.20.1510.10">
    <property type="entry name" value="Cation efflux protein transmembrane domain"/>
    <property type="match status" value="1"/>
</dbReference>
<dbReference type="InterPro" id="IPR058533">
    <property type="entry name" value="Cation_efflux_TM"/>
</dbReference>
<name>A0A1B1SDA8_9BACT</name>
<dbReference type="InterPro" id="IPR050291">
    <property type="entry name" value="CDF_Transporter"/>
</dbReference>
<organism evidence="10 11">
    <name type="scientific">Muribaculum intestinale</name>
    <dbReference type="NCBI Taxonomy" id="1796646"/>
    <lineage>
        <taxon>Bacteria</taxon>
        <taxon>Pseudomonadati</taxon>
        <taxon>Bacteroidota</taxon>
        <taxon>Bacteroidia</taxon>
        <taxon>Bacteroidales</taxon>
        <taxon>Muribaculaceae</taxon>
        <taxon>Muribaculum</taxon>
    </lineage>
</organism>
<dbReference type="SUPFAM" id="SSF160240">
    <property type="entry name" value="Cation efflux protein cytoplasmic domain-like"/>
    <property type="match status" value="1"/>
</dbReference>
<dbReference type="PANTHER" id="PTHR43840">
    <property type="entry name" value="MITOCHONDRIAL METAL TRANSPORTER 1-RELATED"/>
    <property type="match status" value="1"/>
</dbReference>
<feature type="transmembrane region" description="Helical" evidence="7">
    <location>
        <begin position="98"/>
        <end position="117"/>
    </location>
</feature>
<dbReference type="NCBIfam" id="TIGR01297">
    <property type="entry name" value="CDF"/>
    <property type="match status" value="1"/>
</dbReference>
<dbReference type="AlphaFoldDB" id="A0A1B1SDA8"/>
<keyword evidence="5 7" id="KW-1133">Transmembrane helix</keyword>